<dbReference type="InterPro" id="IPR032816">
    <property type="entry name" value="VTT_dom"/>
</dbReference>
<proteinExistence type="predicted"/>
<dbReference type="Pfam" id="PF09335">
    <property type="entry name" value="VTT_dom"/>
    <property type="match status" value="1"/>
</dbReference>
<organism evidence="8 9">
    <name type="scientific">candidate division WS6 bacterium GW2011_GWF1_35_23</name>
    <dbReference type="NCBI Taxonomy" id="1619097"/>
    <lineage>
        <taxon>Bacteria</taxon>
        <taxon>Candidatus Dojkabacteria</taxon>
    </lineage>
</organism>
<dbReference type="PANTHER" id="PTHR42709:SF6">
    <property type="entry name" value="UNDECAPRENYL PHOSPHATE TRANSPORTER A"/>
    <property type="match status" value="1"/>
</dbReference>
<dbReference type="EMBL" id="LBQH01000006">
    <property type="protein sequence ID" value="KKP77980.1"/>
    <property type="molecule type" value="Genomic_DNA"/>
</dbReference>
<evidence type="ECO:0000313" key="9">
    <source>
        <dbReference type="Proteomes" id="UP000034816"/>
    </source>
</evidence>
<comment type="subcellular location">
    <subcellularLocation>
        <location evidence="1">Cell membrane</location>
        <topology evidence="1">Multi-pass membrane protein</topology>
    </subcellularLocation>
</comment>
<feature type="transmembrane region" description="Helical" evidence="6">
    <location>
        <begin position="12"/>
        <end position="34"/>
    </location>
</feature>
<dbReference type="GO" id="GO:0005886">
    <property type="term" value="C:plasma membrane"/>
    <property type="evidence" value="ECO:0007669"/>
    <property type="project" value="UniProtKB-SubCell"/>
</dbReference>
<gene>
    <name evidence="8" type="ORF">UR73_C0006G0008</name>
</gene>
<keyword evidence="3 6" id="KW-0812">Transmembrane</keyword>
<keyword evidence="2" id="KW-1003">Cell membrane</keyword>
<dbReference type="AlphaFoldDB" id="A0A0G0ES74"/>
<evidence type="ECO:0000256" key="1">
    <source>
        <dbReference type="ARBA" id="ARBA00004651"/>
    </source>
</evidence>
<feature type="transmembrane region" description="Helical" evidence="6">
    <location>
        <begin position="182"/>
        <end position="200"/>
    </location>
</feature>
<evidence type="ECO:0000256" key="3">
    <source>
        <dbReference type="ARBA" id="ARBA00022692"/>
    </source>
</evidence>
<name>A0A0G0ES74_9BACT</name>
<evidence type="ECO:0000313" key="8">
    <source>
        <dbReference type="EMBL" id="KKP77980.1"/>
    </source>
</evidence>
<feature type="transmembrane region" description="Helical" evidence="6">
    <location>
        <begin position="54"/>
        <end position="75"/>
    </location>
</feature>
<protein>
    <submittedName>
        <fullName evidence="8">Membrane protein DedA family protein</fullName>
    </submittedName>
</protein>
<keyword evidence="5 6" id="KW-0472">Membrane</keyword>
<keyword evidence="4 6" id="KW-1133">Transmembrane helix</keyword>
<evidence type="ECO:0000259" key="7">
    <source>
        <dbReference type="Pfam" id="PF09335"/>
    </source>
</evidence>
<dbReference type="InterPro" id="IPR051311">
    <property type="entry name" value="DedA_domain"/>
</dbReference>
<sequence>MISTIIDWLVNAISTLGYPGVAIAMFLESFFAPIPSEIILPFSGFVCARDGMNIYITIIVASLAAYLGTLPFYFIGRWGKEGVDKFLRRFGKYMFIPASDLDKGYKAFDKYGNGIVFFGRLIPIVRTVISFPAGVAKMNFGIFSLYTLLGSLLWSSILVFAGFFLGENWEVVEGYVSKYENVIYVVLGVLVVAYITRGIYKIVKKN</sequence>
<accession>A0A0G0ES74</accession>
<evidence type="ECO:0000256" key="5">
    <source>
        <dbReference type="ARBA" id="ARBA00023136"/>
    </source>
</evidence>
<feature type="domain" description="VTT" evidence="7">
    <location>
        <begin position="34"/>
        <end position="162"/>
    </location>
</feature>
<dbReference type="PANTHER" id="PTHR42709">
    <property type="entry name" value="ALKALINE PHOSPHATASE LIKE PROTEIN"/>
    <property type="match status" value="1"/>
</dbReference>
<reference evidence="8 9" key="1">
    <citation type="journal article" date="2015" name="Nature">
        <title>rRNA introns, odd ribosomes, and small enigmatic genomes across a large radiation of phyla.</title>
        <authorList>
            <person name="Brown C.T."/>
            <person name="Hug L.A."/>
            <person name="Thomas B.C."/>
            <person name="Sharon I."/>
            <person name="Castelle C.J."/>
            <person name="Singh A."/>
            <person name="Wilkins M.J."/>
            <person name="Williams K.H."/>
            <person name="Banfield J.F."/>
        </authorList>
    </citation>
    <scope>NUCLEOTIDE SEQUENCE [LARGE SCALE GENOMIC DNA]</scope>
</reference>
<comment type="caution">
    <text evidence="8">The sequence shown here is derived from an EMBL/GenBank/DDBJ whole genome shotgun (WGS) entry which is preliminary data.</text>
</comment>
<feature type="transmembrane region" description="Helical" evidence="6">
    <location>
        <begin position="140"/>
        <end position="162"/>
    </location>
</feature>
<dbReference type="Proteomes" id="UP000034816">
    <property type="component" value="Unassembled WGS sequence"/>
</dbReference>
<evidence type="ECO:0000256" key="6">
    <source>
        <dbReference type="SAM" id="Phobius"/>
    </source>
</evidence>
<evidence type="ECO:0000256" key="2">
    <source>
        <dbReference type="ARBA" id="ARBA00022475"/>
    </source>
</evidence>
<evidence type="ECO:0000256" key="4">
    <source>
        <dbReference type="ARBA" id="ARBA00022989"/>
    </source>
</evidence>